<dbReference type="EMBL" id="JNAS01000002">
    <property type="protein sequence ID" value="KGG08519.1"/>
    <property type="molecule type" value="Genomic_DNA"/>
</dbReference>
<dbReference type="AlphaFoldDB" id="A0A0A2B7E2"/>
<organism evidence="1 2">
    <name type="scientific">Prochlorococcus marinus str. SB</name>
    <dbReference type="NCBI Taxonomy" id="59926"/>
    <lineage>
        <taxon>Bacteria</taxon>
        <taxon>Bacillati</taxon>
        <taxon>Cyanobacteriota</taxon>
        <taxon>Cyanophyceae</taxon>
        <taxon>Synechococcales</taxon>
        <taxon>Prochlorococcaceae</taxon>
        <taxon>Prochlorococcus</taxon>
    </lineage>
</organism>
<gene>
    <name evidence="1" type="ORF">EV02_1191</name>
</gene>
<name>A0A0A2B7E2_PROMR</name>
<sequence length="43" mass="4955">MWTAKCKRLEEGKKMPSYFFNSLYGSVAWKGRVECCLTVTCDS</sequence>
<proteinExistence type="predicted"/>
<accession>A0A0A2B7E2</accession>
<evidence type="ECO:0000313" key="2">
    <source>
        <dbReference type="Proteomes" id="UP000030345"/>
    </source>
</evidence>
<protein>
    <submittedName>
        <fullName evidence="1">Uncharacterized protein</fullName>
    </submittedName>
</protein>
<dbReference type="Proteomes" id="UP000030345">
    <property type="component" value="Unassembled WGS sequence"/>
</dbReference>
<reference evidence="2" key="1">
    <citation type="journal article" date="2014" name="Sci. Data">
        <title>Genomes of diverse isolates of the marine cyanobacterium Prochlorococcus.</title>
        <authorList>
            <person name="Biller S."/>
            <person name="Berube P."/>
            <person name="Thompson J."/>
            <person name="Kelly L."/>
            <person name="Roggensack S."/>
            <person name="Awad L."/>
            <person name="Roache-Johnson K."/>
            <person name="Ding H."/>
            <person name="Giovannoni S.J."/>
            <person name="Moore L.R."/>
            <person name="Chisholm S.W."/>
        </authorList>
    </citation>
    <scope>NUCLEOTIDE SEQUENCE [LARGE SCALE GENOMIC DNA]</scope>
    <source>
        <strain evidence="2">SB</strain>
    </source>
</reference>
<evidence type="ECO:0000313" key="1">
    <source>
        <dbReference type="EMBL" id="KGG08519.1"/>
    </source>
</evidence>
<comment type="caution">
    <text evidence="1">The sequence shown here is derived from an EMBL/GenBank/DDBJ whole genome shotgun (WGS) entry which is preliminary data.</text>
</comment>